<reference evidence="1 2" key="1">
    <citation type="submission" date="2020-08" db="EMBL/GenBank/DDBJ databases">
        <title>Sequencing the genomes of 1000 actinobacteria strains.</title>
        <authorList>
            <person name="Klenk H.-P."/>
        </authorList>
    </citation>
    <scope>NUCLEOTIDE SEQUENCE [LARGE SCALE GENOMIC DNA]</scope>
    <source>
        <strain evidence="1 2">DSM 45582</strain>
    </source>
</reference>
<keyword evidence="2" id="KW-1185">Reference proteome</keyword>
<dbReference type="InterPro" id="IPR011009">
    <property type="entry name" value="Kinase-like_dom_sf"/>
</dbReference>
<name>A0A840ND92_9PSEU</name>
<evidence type="ECO:0000313" key="2">
    <source>
        <dbReference type="Proteomes" id="UP000580474"/>
    </source>
</evidence>
<dbReference type="AlphaFoldDB" id="A0A840ND92"/>
<accession>A0A840ND92</accession>
<dbReference type="Gene3D" id="3.90.1200.10">
    <property type="match status" value="1"/>
</dbReference>
<dbReference type="SUPFAM" id="SSF56112">
    <property type="entry name" value="Protein kinase-like (PK-like)"/>
    <property type="match status" value="1"/>
</dbReference>
<dbReference type="Proteomes" id="UP000580474">
    <property type="component" value="Unassembled WGS sequence"/>
</dbReference>
<protein>
    <recommendedName>
        <fullName evidence="3">Phosphotransferase family enzyme</fullName>
    </recommendedName>
</protein>
<comment type="caution">
    <text evidence="1">The sequence shown here is derived from an EMBL/GenBank/DDBJ whole genome shotgun (WGS) entry which is preliminary data.</text>
</comment>
<evidence type="ECO:0008006" key="3">
    <source>
        <dbReference type="Google" id="ProtNLM"/>
    </source>
</evidence>
<dbReference type="RefSeq" id="WP_184476556.1">
    <property type="nucleotide sequence ID" value="NZ_JACHIV010000001.1"/>
</dbReference>
<dbReference type="EMBL" id="JACHIV010000001">
    <property type="protein sequence ID" value="MBB5067192.1"/>
    <property type="molecule type" value="Genomic_DNA"/>
</dbReference>
<gene>
    <name evidence="1" type="ORF">BJ969_000280</name>
</gene>
<organism evidence="1 2">
    <name type="scientific">Saccharopolyspora gloriosae</name>
    <dbReference type="NCBI Taxonomy" id="455344"/>
    <lineage>
        <taxon>Bacteria</taxon>
        <taxon>Bacillati</taxon>
        <taxon>Actinomycetota</taxon>
        <taxon>Actinomycetes</taxon>
        <taxon>Pseudonocardiales</taxon>
        <taxon>Pseudonocardiaceae</taxon>
        <taxon>Saccharopolyspora</taxon>
    </lineage>
</organism>
<evidence type="ECO:0000313" key="1">
    <source>
        <dbReference type="EMBL" id="MBB5067192.1"/>
    </source>
</evidence>
<sequence length="293" mass="31772">MTTWQELPGEVRDFVRGHVGPVSSAVEITNGRSSDLAAVLDTAAGRVFVKGVEGVSRRMRHLRNEITTSTLAGDLAPAVLFAEDIGEWLVVGFEYLTGRPAGLSPGSVDLPVVADVVNRIGARPGDDTRPLRKRFGANDWWGRLDADAPELIEGWDLADAARWSAAFPTLIDGDRLVHTDLHGDQIIIGDGPARVIDWAFPGAGAAWVDPAFIVLRLIEAGHEPADAEQWARTHLKGLQGTDDAHLTAFAVYLAGMWTHWTITRTGPGLHHRAGLARDYAAWRLAQESEASEN</sequence>
<proteinExistence type="predicted"/>